<accession>A0AA38C162</accession>
<evidence type="ECO:0000313" key="3">
    <source>
        <dbReference type="Proteomes" id="UP000824469"/>
    </source>
</evidence>
<dbReference type="AlphaFoldDB" id="A0AA38C162"/>
<dbReference type="GO" id="GO:0003824">
    <property type="term" value="F:catalytic activity"/>
    <property type="evidence" value="ECO:0007669"/>
    <property type="project" value="InterPro"/>
</dbReference>
<dbReference type="PANTHER" id="PTHR21234">
    <property type="entry name" value="PURINE NUCLEOSIDE PHOSPHORYLASE"/>
    <property type="match status" value="1"/>
</dbReference>
<dbReference type="GO" id="GO:0009116">
    <property type="term" value="P:nucleoside metabolic process"/>
    <property type="evidence" value="ECO:0007669"/>
    <property type="project" value="InterPro"/>
</dbReference>
<feature type="signal peptide" evidence="1">
    <location>
        <begin position="1"/>
        <end position="18"/>
    </location>
</feature>
<proteinExistence type="predicted"/>
<sequence length="143" mass="16134">MNAGLTAQLLVTLFRVRAVLICGRASGPNPNKHNIGDVVIPRQFAHAGIFHWENYGGDNIDIHRDIANLTFSKYNVGEKNVANELETVCFQPEDIYSPGKPEEGKETFWMGVDDHLYEIAQKIEVYITIVSRGCDCLLYLYKC</sequence>
<evidence type="ECO:0008006" key="4">
    <source>
        <dbReference type="Google" id="ProtNLM"/>
    </source>
</evidence>
<dbReference type="PANTHER" id="PTHR21234:SF42">
    <property type="entry name" value="PHOSPHORYLASE SUPERFAMILY PROTEIN"/>
    <property type="match status" value="1"/>
</dbReference>
<evidence type="ECO:0000313" key="2">
    <source>
        <dbReference type="EMBL" id="KAH9288049.1"/>
    </source>
</evidence>
<keyword evidence="3" id="KW-1185">Reference proteome</keyword>
<dbReference type="Proteomes" id="UP000824469">
    <property type="component" value="Unassembled WGS sequence"/>
</dbReference>
<dbReference type="Gene3D" id="3.40.50.1580">
    <property type="entry name" value="Nucleoside phosphorylase domain"/>
    <property type="match status" value="1"/>
</dbReference>
<comment type="caution">
    <text evidence="2">The sequence shown here is derived from an EMBL/GenBank/DDBJ whole genome shotgun (WGS) entry which is preliminary data.</text>
</comment>
<evidence type="ECO:0000256" key="1">
    <source>
        <dbReference type="SAM" id="SignalP"/>
    </source>
</evidence>
<reference evidence="2 3" key="1">
    <citation type="journal article" date="2021" name="Nat. Plants">
        <title>The Taxus genome provides insights into paclitaxel biosynthesis.</title>
        <authorList>
            <person name="Xiong X."/>
            <person name="Gou J."/>
            <person name="Liao Q."/>
            <person name="Li Y."/>
            <person name="Zhou Q."/>
            <person name="Bi G."/>
            <person name="Li C."/>
            <person name="Du R."/>
            <person name="Wang X."/>
            <person name="Sun T."/>
            <person name="Guo L."/>
            <person name="Liang H."/>
            <person name="Lu P."/>
            <person name="Wu Y."/>
            <person name="Zhang Z."/>
            <person name="Ro D.K."/>
            <person name="Shang Y."/>
            <person name="Huang S."/>
            <person name="Yan J."/>
        </authorList>
    </citation>
    <scope>NUCLEOTIDE SEQUENCE [LARGE SCALE GENOMIC DNA]</scope>
    <source>
        <strain evidence="2">Ta-2019</strain>
    </source>
</reference>
<dbReference type="EMBL" id="JAHRHJ020003813">
    <property type="protein sequence ID" value="KAH9288049.1"/>
    <property type="molecule type" value="Genomic_DNA"/>
</dbReference>
<dbReference type="InterPro" id="IPR035994">
    <property type="entry name" value="Nucleoside_phosphorylase_sf"/>
</dbReference>
<protein>
    <recommendedName>
        <fullName evidence="4">Nucleoside phosphorylase domain-containing protein</fullName>
    </recommendedName>
</protein>
<dbReference type="SUPFAM" id="SSF53167">
    <property type="entry name" value="Purine and uridine phosphorylases"/>
    <property type="match status" value="1"/>
</dbReference>
<feature type="chain" id="PRO_5041232970" description="Nucleoside phosphorylase domain-containing protein" evidence="1">
    <location>
        <begin position="19"/>
        <end position="143"/>
    </location>
</feature>
<dbReference type="OMA" id="IEVYITI"/>
<keyword evidence="1" id="KW-0732">Signal</keyword>
<organism evidence="2 3">
    <name type="scientific">Taxus chinensis</name>
    <name type="common">Chinese yew</name>
    <name type="synonym">Taxus wallichiana var. chinensis</name>
    <dbReference type="NCBI Taxonomy" id="29808"/>
    <lineage>
        <taxon>Eukaryota</taxon>
        <taxon>Viridiplantae</taxon>
        <taxon>Streptophyta</taxon>
        <taxon>Embryophyta</taxon>
        <taxon>Tracheophyta</taxon>
        <taxon>Spermatophyta</taxon>
        <taxon>Pinopsida</taxon>
        <taxon>Pinidae</taxon>
        <taxon>Conifers II</taxon>
        <taxon>Cupressales</taxon>
        <taxon>Taxaceae</taxon>
        <taxon>Taxus</taxon>
    </lineage>
</organism>
<gene>
    <name evidence="2" type="ORF">KI387_032166</name>
</gene>
<name>A0AA38C162_TAXCH</name>